<evidence type="ECO:0000259" key="2">
    <source>
        <dbReference type="Pfam" id="PF01156"/>
    </source>
</evidence>
<dbReference type="KEGG" id="vde:111253708"/>
<dbReference type="InterPro" id="IPR036452">
    <property type="entry name" value="Ribo_hydro-like"/>
</dbReference>
<keyword evidence="4" id="KW-1185">Reference proteome</keyword>
<dbReference type="RefSeq" id="XP_022669246.1">
    <property type="nucleotide sequence ID" value="XM_022813511.1"/>
</dbReference>
<dbReference type="Gene3D" id="3.90.245.10">
    <property type="entry name" value="Ribonucleoside hydrolase-like"/>
    <property type="match status" value="1"/>
</dbReference>
<protein>
    <recommendedName>
        <fullName evidence="2">Inosine/uridine-preferring nucleoside hydrolase domain-containing protein</fullName>
    </recommendedName>
</protein>
<dbReference type="SUPFAM" id="SSF53590">
    <property type="entry name" value="Nucleoside hydrolase"/>
    <property type="match status" value="1"/>
</dbReference>
<dbReference type="GO" id="GO:0016799">
    <property type="term" value="F:hydrolase activity, hydrolyzing N-glycosyl compounds"/>
    <property type="evidence" value="ECO:0007669"/>
    <property type="project" value="InterPro"/>
</dbReference>
<feature type="domain" description="Inosine/uridine-preferring nucleoside hydrolase" evidence="2">
    <location>
        <begin position="8"/>
        <end position="307"/>
    </location>
</feature>
<sequence>MPSTSVHLIIDTDCGIDDALALMAALSAREVDVVAITCVSGNTTLKNVVSNVSKVLRVCKREEVPFYAGCDAPLSRENIFGSEFHGKDGLGHCPKEFPEGAQAQKGMHASRALVEMAKNRKGELTLVMIGPCTNLAVAYHIDPNVMAYFKKIVVMGGNVQGRGNVIPGAEFNFASDPEAAHILVEHSQCPVVLVPWETVTTNWISWEFYTELIGGSTAKSRFLQAICKYTEQYYQCKYTVGHHGYELGDFLAVLVAIRPDCVTRSLKRRIAVELKGEHTLGQVVQAWTKSMLPKVTKHTEIVLEFDMTIVRENLTAMVQ</sequence>
<dbReference type="InterPro" id="IPR001910">
    <property type="entry name" value="Inosine/uridine_hydrolase_dom"/>
</dbReference>
<dbReference type="EnsemblMetazoa" id="XM_022813511">
    <property type="protein sequence ID" value="XP_022669246"/>
    <property type="gene ID" value="LOC111253708"/>
</dbReference>
<dbReference type="AlphaFoldDB" id="A0A7M7KMP2"/>
<evidence type="ECO:0000313" key="4">
    <source>
        <dbReference type="Proteomes" id="UP000594260"/>
    </source>
</evidence>
<dbReference type="Pfam" id="PF01156">
    <property type="entry name" value="IU_nuc_hydro"/>
    <property type="match status" value="1"/>
</dbReference>
<evidence type="ECO:0000313" key="3">
    <source>
        <dbReference type="EnsemblMetazoa" id="XP_022669246"/>
    </source>
</evidence>
<dbReference type="FunCoup" id="A0A7M7KMP2">
    <property type="interactions" value="29"/>
</dbReference>
<dbReference type="Proteomes" id="UP000594260">
    <property type="component" value="Unplaced"/>
</dbReference>
<organism evidence="3 4">
    <name type="scientific">Varroa destructor</name>
    <name type="common">Honeybee mite</name>
    <dbReference type="NCBI Taxonomy" id="109461"/>
    <lineage>
        <taxon>Eukaryota</taxon>
        <taxon>Metazoa</taxon>
        <taxon>Ecdysozoa</taxon>
        <taxon>Arthropoda</taxon>
        <taxon>Chelicerata</taxon>
        <taxon>Arachnida</taxon>
        <taxon>Acari</taxon>
        <taxon>Parasitiformes</taxon>
        <taxon>Mesostigmata</taxon>
        <taxon>Gamasina</taxon>
        <taxon>Dermanyssoidea</taxon>
        <taxon>Varroidae</taxon>
        <taxon>Varroa</taxon>
    </lineage>
</organism>
<dbReference type="GeneID" id="111253708"/>
<dbReference type="OMA" id="NWRLKEF"/>
<dbReference type="InterPro" id="IPR052775">
    <property type="entry name" value="IUN_hydrolase"/>
</dbReference>
<comment type="similarity">
    <text evidence="1">Belongs to the IUNH family.</text>
</comment>
<dbReference type="OrthoDB" id="432381at2759"/>
<name>A0A7M7KMP2_VARDE</name>
<dbReference type="InParanoid" id="A0A7M7KMP2"/>
<accession>A0A7M7KMP2</accession>
<evidence type="ECO:0000256" key="1">
    <source>
        <dbReference type="ARBA" id="ARBA00009176"/>
    </source>
</evidence>
<dbReference type="PANTHER" id="PTHR46190:SF1">
    <property type="entry name" value="SI:CH211-201H21.5"/>
    <property type="match status" value="1"/>
</dbReference>
<proteinExistence type="inferred from homology"/>
<dbReference type="PANTHER" id="PTHR46190">
    <property type="entry name" value="SI:CH211-201H21.5-RELATED"/>
    <property type="match status" value="1"/>
</dbReference>
<reference evidence="3" key="1">
    <citation type="submission" date="2021-01" db="UniProtKB">
        <authorList>
            <consortium name="EnsemblMetazoa"/>
        </authorList>
    </citation>
    <scope>IDENTIFICATION</scope>
</reference>